<dbReference type="GO" id="GO:0007586">
    <property type="term" value="P:digestion"/>
    <property type="evidence" value="ECO:0007669"/>
    <property type="project" value="InterPro"/>
</dbReference>
<accession>A0A8B7QFD6</accession>
<dbReference type="OrthoDB" id="9837822at2759"/>
<evidence type="ECO:0000313" key="2">
    <source>
        <dbReference type="RefSeq" id="XP_019487509.1"/>
    </source>
</evidence>
<dbReference type="GO" id="GO:0008047">
    <property type="term" value="F:enzyme activator activity"/>
    <property type="evidence" value="ECO:0007669"/>
    <property type="project" value="InterPro"/>
</dbReference>
<name>A0A8B7QFD6_HIPAR</name>
<dbReference type="AlphaFoldDB" id="A0A8B7QFD6"/>
<protein>
    <submittedName>
        <fullName evidence="2">Leucine-rich colipase-like protein 1 isoform X2</fullName>
    </submittedName>
</protein>
<organism evidence="1 2">
    <name type="scientific">Hipposideros armiger</name>
    <name type="common">Great Himalayan leaf-nosed bat</name>
    <dbReference type="NCBI Taxonomy" id="186990"/>
    <lineage>
        <taxon>Eukaryota</taxon>
        <taxon>Metazoa</taxon>
        <taxon>Chordata</taxon>
        <taxon>Craniata</taxon>
        <taxon>Vertebrata</taxon>
        <taxon>Euteleostomi</taxon>
        <taxon>Mammalia</taxon>
        <taxon>Eutheria</taxon>
        <taxon>Laurasiatheria</taxon>
        <taxon>Chiroptera</taxon>
        <taxon>Yinpterochiroptera</taxon>
        <taxon>Rhinolophoidea</taxon>
        <taxon>Hipposideridae</taxon>
        <taxon>Hipposideros</taxon>
    </lineage>
</organism>
<keyword evidence="1" id="KW-1185">Reference proteome</keyword>
<dbReference type="GO" id="GO:0005576">
    <property type="term" value="C:extracellular region"/>
    <property type="evidence" value="ECO:0007669"/>
    <property type="project" value="InterPro"/>
</dbReference>
<dbReference type="GeneID" id="109376162"/>
<sequence>MECQSGCCVVNSLNPQKFCTAKTVFLHCVPWQKPAGYLCWDHSECQSDCCVTNSISASRFCKLRTIFYQCIEWRKPIGALCDDHSECQTKCCLSLNEINPPRCVPRTGILARCLPL</sequence>
<dbReference type="InterPro" id="IPR001981">
    <property type="entry name" value="Colipase"/>
</dbReference>
<dbReference type="PANTHER" id="PTHR10041">
    <property type="entry name" value="COLIPASE"/>
    <property type="match status" value="1"/>
</dbReference>
<reference evidence="2" key="1">
    <citation type="submission" date="2025-08" db="UniProtKB">
        <authorList>
            <consortium name="RefSeq"/>
        </authorList>
    </citation>
    <scope>IDENTIFICATION</scope>
    <source>
        <tissue evidence="2">Muscle</tissue>
    </source>
</reference>
<dbReference type="Pfam" id="PF15083">
    <property type="entry name" value="Colipase-like"/>
    <property type="match status" value="1"/>
</dbReference>
<dbReference type="Gene3D" id="4.10.40.50">
    <property type="match status" value="2"/>
</dbReference>
<dbReference type="CTD" id="100507055"/>
<gene>
    <name evidence="2" type="primary">LRCOL1</name>
</gene>
<dbReference type="PANTHER" id="PTHR10041:SF5">
    <property type="entry name" value="LEUCINE-RICH COLIPASE-LIKE PROTEIN 1"/>
    <property type="match status" value="1"/>
</dbReference>
<dbReference type="GO" id="GO:0016042">
    <property type="term" value="P:lipid catabolic process"/>
    <property type="evidence" value="ECO:0007669"/>
    <property type="project" value="InterPro"/>
</dbReference>
<evidence type="ECO:0000313" key="1">
    <source>
        <dbReference type="Proteomes" id="UP000694851"/>
    </source>
</evidence>
<proteinExistence type="predicted"/>
<dbReference type="RefSeq" id="XP_019487509.1">
    <property type="nucleotide sequence ID" value="XM_019631964.1"/>
</dbReference>
<dbReference type="Proteomes" id="UP000694851">
    <property type="component" value="Unplaced"/>
</dbReference>